<dbReference type="InterPro" id="IPR043129">
    <property type="entry name" value="ATPase_NBD"/>
</dbReference>
<dbReference type="EMBL" id="UYJE01000095">
    <property type="protein sequence ID" value="VDH90148.1"/>
    <property type="molecule type" value="Genomic_DNA"/>
</dbReference>
<dbReference type="OrthoDB" id="6150883at2759"/>
<organism evidence="1 2">
    <name type="scientific">Mytilus galloprovincialis</name>
    <name type="common">Mediterranean mussel</name>
    <dbReference type="NCBI Taxonomy" id="29158"/>
    <lineage>
        <taxon>Eukaryota</taxon>
        <taxon>Metazoa</taxon>
        <taxon>Spiralia</taxon>
        <taxon>Lophotrochozoa</taxon>
        <taxon>Mollusca</taxon>
        <taxon>Bivalvia</taxon>
        <taxon>Autobranchia</taxon>
        <taxon>Pteriomorphia</taxon>
        <taxon>Mytilida</taxon>
        <taxon>Mytiloidea</taxon>
        <taxon>Mytilidae</taxon>
        <taxon>Mytilinae</taxon>
        <taxon>Mytilus</taxon>
    </lineage>
</organism>
<dbReference type="Gene3D" id="3.30.420.40">
    <property type="match status" value="1"/>
</dbReference>
<reference evidence="1" key="1">
    <citation type="submission" date="2018-11" db="EMBL/GenBank/DDBJ databases">
        <authorList>
            <person name="Alioto T."/>
            <person name="Alioto T."/>
        </authorList>
    </citation>
    <scope>NUCLEOTIDE SEQUENCE</scope>
</reference>
<proteinExistence type="predicted"/>
<name>A0A8B6BGV5_MYTGA</name>
<comment type="caution">
    <text evidence="1">The sequence shown here is derived from an EMBL/GenBank/DDBJ whole genome shotgun (WGS) entry which is preliminary data.</text>
</comment>
<evidence type="ECO:0000313" key="2">
    <source>
        <dbReference type="Proteomes" id="UP000596742"/>
    </source>
</evidence>
<sequence>MACGEIITEPLMVAAIDLGTTFSSYAFATRGEFKDDPTKISSYAWCTGSQPGLSLKTPTCILFDKVQNFFAFGAEAEDKYTELAQGGGPHTLVLL</sequence>
<keyword evidence="2" id="KW-1185">Reference proteome</keyword>
<dbReference type="InterPro" id="IPR018181">
    <property type="entry name" value="Heat_shock_70_CS"/>
</dbReference>
<dbReference type="PROSITE" id="PS00297">
    <property type="entry name" value="HSP70_1"/>
    <property type="match status" value="1"/>
</dbReference>
<dbReference type="SUPFAM" id="SSF53067">
    <property type="entry name" value="Actin-like ATPase domain"/>
    <property type="match status" value="1"/>
</dbReference>
<gene>
    <name evidence="1" type="ORF">MGAL_10B087222</name>
</gene>
<accession>A0A8B6BGV5</accession>
<dbReference type="AlphaFoldDB" id="A0A8B6BGV5"/>
<protein>
    <submittedName>
        <fullName evidence="1">Uncharacterized protein</fullName>
    </submittedName>
</protein>
<dbReference type="Proteomes" id="UP000596742">
    <property type="component" value="Unassembled WGS sequence"/>
</dbReference>
<evidence type="ECO:0000313" key="1">
    <source>
        <dbReference type="EMBL" id="VDH90148.1"/>
    </source>
</evidence>